<keyword evidence="1 2" id="KW-0378">Hydrolase</keyword>
<proteinExistence type="inferred from homology"/>
<dbReference type="EMBL" id="CM026427">
    <property type="protein sequence ID" value="KAG0568663.1"/>
    <property type="molecule type" value="Genomic_DNA"/>
</dbReference>
<reference evidence="4 5" key="1">
    <citation type="submission" date="2020-06" db="EMBL/GenBank/DDBJ databases">
        <title>WGS assembly of Ceratodon purpureus strain R40.</title>
        <authorList>
            <person name="Carey S.B."/>
            <person name="Jenkins J."/>
            <person name="Shu S."/>
            <person name="Lovell J.T."/>
            <person name="Sreedasyam A."/>
            <person name="Maumus F."/>
            <person name="Tiley G.P."/>
            <person name="Fernandez-Pozo N."/>
            <person name="Barry K."/>
            <person name="Chen C."/>
            <person name="Wang M."/>
            <person name="Lipzen A."/>
            <person name="Daum C."/>
            <person name="Saski C.A."/>
            <person name="Payton A.C."/>
            <person name="Mcbreen J.C."/>
            <person name="Conrad R.E."/>
            <person name="Kollar L.M."/>
            <person name="Olsson S."/>
            <person name="Huttunen S."/>
            <person name="Landis J.B."/>
            <person name="Wickett N.J."/>
            <person name="Johnson M.G."/>
            <person name="Rensing S.A."/>
            <person name="Grimwood J."/>
            <person name="Schmutz J."/>
            <person name="Mcdaniel S.F."/>
        </authorList>
    </citation>
    <scope>NUCLEOTIDE SEQUENCE [LARGE SCALE GENOMIC DNA]</scope>
    <source>
        <strain evidence="4 5">R40</strain>
    </source>
</reference>
<organism evidence="4 5">
    <name type="scientific">Ceratodon purpureus</name>
    <name type="common">Fire moss</name>
    <name type="synonym">Dicranum purpureum</name>
    <dbReference type="NCBI Taxonomy" id="3225"/>
    <lineage>
        <taxon>Eukaryota</taxon>
        <taxon>Viridiplantae</taxon>
        <taxon>Streptophyta</taxon>
        <taxon>Embryophyta</taxon>
        <taxon>Bryophyta</taxon>
        <taxon>Bryophytina</taxon>
        <taxon>Bryopsida</taxon>
        <taxon>Dicranidae</taxon>
        <taxon>Pseudoditrichales</taxon>
        <taxon>Ditrichaceae</taxon>
        <taxon>Ceratodon</taxon>
    </lineage>
</organism>
<dbReference type="PANTHER" id="PTHR43176">
    <property type="entry name" value="3-HYDROXYISOBUTYRYL-COA HYDROLASE-RELATED"/>
    <property type="match status" value="1"/>
</dbReference>
<dbReference type="Pfam" id="PF16113">
    <property type="entry name" value="ECH_2"/>
    <property type="match status" value="1"/>
</dbReference>
<dbReference type="Gene3D" id="3.90.226.10">
    <property type="entry name" value="2-enoyl-CoA Hydratase, Chain A, domain 1"/>
    <property type="match status" value="1"/>
</dbReference>
<dbReference type="InterPro" id="IPR032259">
    <property type="entry name" value="HIBYL-CoA-H"/>
</dbReference>
<dbReference type="PROSITE" id="PS51257">
    <property type="entry name" value="PROKAR_LIPOPROTEIN"/>
    <property type="match status" value="1"/>
</dbReference>
<evidence type="ECO:0000313" key="4">
    <source>
        <dbReference type="EMBL" id="KAG0568663.1"/>
    </source>
</evidence>
<gene>
    <name evidence="4" type="ORF">KC19_6G036700</name>
</gene>
<sequence length="398" mass="43270">MSRNRPSSSNLSQNQVLFQGCLEGGENMAGSVQDWVKSSVLPNGLAVITLDRPKALNAMNADMTAMYKKYLDEWESDSKVRAVLVESSSSRAFSAGMDVKGVAAAVKGDVKTSMVPTVFNNEYKLICAIARYKKPYISLMDGVTMGFGIGLSGHGRFRVVTEKTMLAMPENGIGLFPDVGFAHIAAKSPGQGSVGAYMAMTGARVTNPADALYVGLGTHFVPTDKLSSLQEALRNHNSLDNAWEAVEEVLAGHQPLSGGHYPRPLKEHEHSDDDLVGERALAGIGKGAPFSLCVTKHHFATVAAAANSPGNDLSEIEGVMKTEFRLGVRTATRPDFVEGVRAVLVDKDQKPIGSLQPLKMWRHLMLKPYLRRSNIPSMNWRFHLQLPNDCVVVVRSCW</sequence>
<feature type="domain" description="Enoyl-CoA hydratase/isomerase" evidence="3">
    <location>
        <begin position="46"/>
        <end position="351"/>
    </location>
</feature>
<dbReference type="AlphaFoldDB" id="A0A8T0HB65"/>
<dbReference type="InterPro" id="IPR045004">
    <property type="entry name" value="ECH_dom"/>
</dbReference>
<dbReference type="GO" id="GO:0006574">
    <property type="term" value="P:L-valine catabolic process"/>
    <property type="evidence" value="ECO:0007669"/>
    <property type="project" value="UniProtKB-UniRule"/>
</dbReference>
<keyword evidence="5" id="KW-1185">Reference proteome</keyword>
<name>A0A8T0HB65_CERPU</name>
<evidence type="ECO:0000313" key="5">
    <source>
        <dbReference type="Proteomes" id="UP000822688"/>
    </source>
</evidence>
<comment type="caution">
    <text evidence="4">The sequence shown here is derived from an EMBL/GenBank/DDBJ whole genome shotgun (WGS) entry which is preliminary data.</text>
</comment>
<protein>
    <recommendedName>
        <fullName evidence="2">3-hydroxyisobutyryl-CoA hydrolase</fullName>
        <shortName evidence="2">HIB-CoA hydrolase</shortName>
        <shortName evidence="2">HIBYL-CoA-H</shortName>
        <ecNumber evidence="2">3.1.2.4</ecNumber>
    </recommendedName>
    <alternativeName>
        <fullName evidence="2">3-hydroxyisobutyryl-coenzyme A hydrolase</fullName>
    </alternativeName>
</protein>
<dbReference type="InterPro" id="IPR029045">
    <property type="entry name" value="ClpP/crotonase-like_dom_sf"/>
</dbReference>
<dbReference type="GO" id="GO:0003860">
    <property type="term" value="F:3-hydroxyisobutyryl-CoA hydrolase activity"/>
    <property type="evidence" value="ECO:0007669"/>
    <property type="project" value="UniProtKB-UniRule"/>
</dbReference>
<evidence type="ECO:0000256" key="2">
    <source>
        <dbReference type="RuleBase" id="RU369070"/>
    </source>
</evidence>
<comment type="pathway">
    <text evidence="2">Amino-acid degradation; L-valine degradation.</text>
</comment>
<dbReference type="EC" id="3.1.2.4" evidence="2"/>
<dbReference type="PANTHER" id="PTHR43176:SF5">
    <property type="entry name" value="3-HYDROXYISOBUTYRYL-COA HYDROLASE-LIKE PROTEIN 4, MITOCHONDRIAL"/>
    <property type="match status" value="1"/>
</dbReference>
<accession>A0A8T0HB65</accession>
<comment type="function">
    <text evidence="2">Hydrolyzes 3-hydroxyisobutyryl-CoA (HIBYL-CoA), a saline catabolite. Has high activity toward isobutyryl-CoA. Could be an isobutyryl-CoA dehydrogenase that functions in valine catabolism.</text>
</comment>
<evidence type="ECO:0000259" key="3">
    <source>
        <dbReference type="Pfam" id="PF16113"/>
    </source>
</evidence>
<dbReference type="CDD" id="cd06558">
    <property type="entry name" value="crotonase-like"/>
    <property type="match status" value="1"/>
</dbReference>
<comment type="similarity">
    <text evidence="2">Belongs to the enoyl-CoA hydratase/isomerase family.</text>
</comment>
<dbReference type="SUPFAM" id="SSF52096">
    <property type="entry name" value="ClpP/crotonase"/>
    <property type="match status" value="1"/>
</dbReference>
<comment type="catalytic activity">
    <reaction evidence="2">
        <text>3-hydroxy-2-methylpropanoyl-CoA + H2O = 3-hydroxy-2-methylpropanoate + CoA + H(+)</text>
        <dbReference type="Rhea" id="RHEA:20888"/>
        <dbReference type="ChEBI" id="CHEBI:11805"/>
        <dbReference type="ChEBI" id="CHEBI:15377"/>
        <dbReference type="ChEBI" id="CHEBI:15378"/>
        <dbReference type="ChEBI" id="CHEBI:57287"/>
        <dbReference type="ChEBI" id="CHEBI:57340"/>
        <dbReference type="EC" id="3.1.2.4"/>
    </reaction>
</comment>
<dbReference type="Proteomes" id="UP000822688">
    <property type="component" value="Chromosome 6"/>
</dbReference>
<evidence type="ECO:0000256" key="1">
    <source>
        <dbReference type="ARBA" id="ARBA00022801"/>
    </source>
</evidence>